<evidence type="ECO:0000256" key="2">
    <source>
        <dbReference type="ARBA" id="ARBA00004689"/>
    </source>
</evidence>
<dbReference type="GO" id="GO:0003985">
    <property type="term" value="F:acetyl-CoA C-acetyltransferase activity"/>
    <property type="evidence" value="ECO:0007669"/>
    <property type="project" value="UniProtKB-UniRule"/>
</dbReference>
<comment type="pathway">
    <text evidence="2 10">Amino-acid biosynthesis; L-leucine biosynthesis; L-leucine from 3-methyl-2-oxobutanoate: step 1/4.</text>
</comment>
<evidence type="ECO:0000256" key="4">
    <source>
        <dbReference type="ARBA" id="ARBA00012973"/>
    </source>
</evidence>
<reference evidence="13 14" key="1">
    <citation type="submission" date="2019-12" db="EMBL/GenBank/DDBJ databases">
        <title>Auraticoccus cholistani sp. nov., an actinomycete isolated from soil of Cholistan desert.</title>
        <authorList>
            <person name="Cheema M.T."/>
        </authorList>
    </citation>
    <scope>NUCLEOTIDE SEQUENCE [LARGE SCALE GENOMIC DNA]</scope>
    <source>
        <strain evidence="13 14">F435</strain>
    </source>
</reference>
<evidence type="ECO:0000256" key="11">
    <source>
        <dbReference type="SAM" id="MobiDB-lite"/>
    </source>
</evidence>
<evidence type="ECO:0000313" key="13">
    <source>
        <dbReference type="EMBL" id="MVA77531.1"/>
    </source>
</evidence>
<evidence type="ECO:0000256" key="3">
    <source>
        <dbReference type="ARBA" id="ARBA00009767"/>
    </source>
</evidence>
<feature type="binding site" evidence="10">
    <location>
        <position position="300"/>
    </location>
    <ligand>
        <name>Mg(2+)</name>
        <dbReference type="ChEBI" id="CHEBI:18420"/>
    </ligand>
</feature>
<feature type="compositionally biased region" description="Pro residues" evidence="11">
    <location>
        <begin position="13"/>
        <end position="23"/>
    </location>
</feature>
<dbReference type="NCBIfam" id="TIGR00970">
    <property type="entry name" value="leuA_yeast"/>
    <property type="match status" value="1"/>
</dbReference>
<feature type="region of interest" description="Regulatory domain" evidence="10">
    <location>
        <begin position="467"/>
        <end position="583"/>
    </location>
</feature>
<dbReference type="Pfam" id="PF00682">
    <property type="entry name" value="HMGL-like"/>
    <property type="match status" value="1"/>
</dbReference>
<dbReference type="EC" id="2.3.3.13" evidence="4 10"/>
<dbReference type="GO" id="GO:0003852">
    <property type="term" value="F:2-isopropylmalate synthase activity"/>
    <property type="evidence" value="ECO:0007669"/>
    <property type="project" value="UniProtKB-UniRule"/>
</dbReference>
<dbReference type="Pfam" id="PF22615">
    <property type="entry name" value="IPMS_D2"/>
    <property type="match status" value="1"/>
</dbReference>
<dbReference type="Gene3D" id="3.30.160.270">
    <property type="match status" value="1"/>
</dbReference>
<dbReference type="PROSITE" id="PS00815">
    <property type="entry name" value="AIPM_HOMOCIT_SYNTH_1"/>
    <property type="match status" value="1"/>
</dbReference>
<gene>
    <name evidence="10 13" type="primary">leuA</name>
    <name evidence="13" type="ORF">GC722_16125</name>
</gene>
<dbReference type="InterPro" id="IPR054692">
    <property type="entry name" value="LeuA-like_post-cat"/>
</dbReference>
<dbReference type="Pfam" id="PF08502">
    <property type="entry name" value="LeuA_dimer"/>
    <property type="match status" value="1"/>
</dbReference>
<name>A0A6A9V1Q8_9ACTN</name>
<dbReference type="InterPro" id="IPR000891">
    <property type="entry name" value="PYR_CT"/>
</dbReference>
<dbReference type="RefSeq" id="WP_156611784.1">
    <property type="nucleotide sequence ID" value="NZ_WPCU01000010.1"/>
</dbReference>
<keyword evidence="10" id="KW-0460">Magnesium</keyword>
<dbReference type="InterPro" id="IPR039371">
    <property type="entry name" value="LeuA_N_DRE-TIM"/>
</dbReference>
<dbReference type="InterPro" id="IPR002034">
    <property type="entry name" value="AIPM/Hcit_synth_CS"/>
</dbReference>
<evidence type="ECO:0000256" key="6">
    <source>
        <dbReference type="ARBA" id="ARBA00022605"/>
    </source>
</evidence>
<dbReference type="Proteomes" id="UP000435304">
    <property type="component" value="Unassembled WGS sequence"/>
</dbReference>
<feature type="compositionally biased region" description="Low complexity" evidence="11">
    <location>
        <begin position="1"/>
        <end position="12"/>
    </location>
</feature>
<comment type="function">
    <text evidence="10">Catalyzes the condensation of the acetyl group of acetyl-CoA with 3-methyl-2-oxobutanoate (2-ketoisovalerate) to form 3-carboxy-3-hydroxy-4-methylpentanoate (2-isopropylmalate).</text>
</comment>
<keyword evidence="8 10" id="KW-0479">Metal-binding</keyword>
<feature type="region of interest" description="Disordered" evidence="11">
    <location>
        <begin position="1"/>
        <end position="25"/>
    </location>
</feature>
<dbReference type="SMART" id="SM00917">
    <property type="entry name" value="LeuA_dimer"/>
    <property type="match status" value="1"/>
</dbReference>
<keyword evidence="10" id="KW-0963">Cytoplasm</keyword>
<feature type="domain" description="Pyruvate carboxyltransferase" evidence="12">
    <location>
        <begin position="50"/>
        <end position="325"/>
    </location>
</feature>
<dbReference type="InterPro" id="IPR005668">
    <property type="entry name" value="IPM_Synthase"/>
</dbReference>
<dbReference type="GO" id="GO:0005737">
    <property type="term" value="C:cytoplasm"/>
    <property type="evidence" value="ECO:0007669"/>
    <property type="project" value="UniProtKB-SubCell"/>
</dbReference>
<protein>
    <recommendedName>
        <fullName evidence="4 10">2-isopropylmalate synthase</fullName>
        <ecNumber evidence="4 10">2.3.3.13</ecNumber>
    </recommendedName>
    <alternativeName>
        <fullName evidence="10">Alpha-IPM synthase</fullName>
    </alternativeName>
    <alternativeName>
        <fullName evidence="10">Alpha-isopropylmalate synthase</fullName>
    </alternativeName>
</protein>
<dbReference type="AlphaFoldDB" id="A0A6A9V1Q8"/>
<dbReference type="InterPro" id="IPR013785">
    <property type="entry name" value="Aldolase_TIM"/>
</dbReference>
<comment type="subcellular location">
    <subcellularLocation>
        <location evidence="10">Cytoplasm</location>
    </subcellularLocation>
</comment>
<keyword evidence="13" id="KW-0012">Acyltransferase</keyword>
<feature type="binding site" evidence="10">
    <location>
        <position position="266"/>
    </location>
    <ligand>
        <name>Mg(2+)</name>
        <dbReference type="ChEBI" id="CHEBI:18420"/>
    </ligand>
</feature>
<dbReference type="CDD" id="cd07942">
    <property type="entry name" value="DRE_TIM_LeuA"/>
    <property type="match status" value="1"/>
</dbReference>
<evidence type="ECO:0000256" key="9">
    <source>
        <dbReference type="ARBA" id="ARBA00023304"/>
    </source>
</evidence>
<comment type="catalytic activity">
    <reaction evidence="1 10">
        <text>3-methyl-2-oxobutanoate + acetyl-CoA + H2O = (2S)-2-isopropylmalate + CoA + H(+)</text>
        <dbReference type="Rhea" id="RHEA:21524"/>
        <dbReference type="ChEBI" id="CHEBI:1178"/>
        <dbReference type="ChEBI" id="CHEBI:11851"/>
        <dbReference type="ChEBI" id="CHEBI:15377"/>
        <dbReference type="ChEBI" id="CHEBI:15378"/>
        <dbReference type="ChEBI" id="CHEBI:57287"/>
        <dbReference type="ChEBI" id="CHEBI:57288"/>
        <dbReference type="EC" id="2.3.3.13"/>
    </reaction>
</comment>
<evidence type="ECO:0000256" key="5">
    <source>
        <dbReference type="ARBA" id="ARBA00022430"/>
    </source>
</evidence>
<dbReference type="NCBIfam" id="NF002991">
    <property type="entry name" value="PRK03739.1"/>
    <property type="match status" value="1"/>
</dbReference>
<dbReference type="SUPFAM" id="SSF89000">
    <property type="entry name" value="post-HMGL domain-like"/>
    <property type="match status" value="1"/>
</dbReference>
<accession>A0A6A9V1Q8</accession>
<feature type="binding site" evidence="10">
    <location>
        <position position="264"/>
    </location>
    <ligand>
        <name>Mg(2+)</name>
        <dbReference type="ChEBI" id="CHEBI:18420"/>
    </ligand>
</feature>
<keyword evidence="7 10" id="KW-0808">Transferase</keyword>
<keyword evidence="14" id="KW-1185">Reference proteome</keyword>
<evidence type="ECO:0000256" key="1">
    <source>
        <dbReference type="ARBA" id="ARBA00000064"/>
    </source>
</evidence>
<evidence type="ECO:0000259" key="12">
    <source>
        <dbReference type="PROSITE" id="PS50991"/>
    </source>
</evidence>
<dbReference type="HAMAP" id="MF_00572">
    <property type="entry name" value="LeuA_type2"/>
    <property type="match status" value="1"/>
</dbReference>
<evidence type="ECO:0000256" key="8">
    <source>
        <dbReference type="ARBA" id="ARBA00022723"/>
    </source>
</evidence>
<dbReference type="SUPFAM" id="SSF51569">
    <property type="entry name" value="Aldolase"/>
    <property type="match status" value="1"/>
</dbReference>
<dbReference type="PROSITE" id="PS50991">
    <property type="entry name" value="PYR_CT"/>
    <property type="match status" value="1"/>
</dbReference>
<dbReference type="PANTHER" id="PTHR46911:SF1">
    <property type="entry name" value="2-ISOPROPYLMALATE SYNTHASE"/>
    <property type="match status" value="1"/>
</dbReference>
<dbReference type="InterPro" id="IPR036230">
    <property type="entry name" value="LeuA_allosteric_dom_sf"/>
</dbReference>
<comment type="similarity">
    <text evidence="3 10">Belongs to the alpha-IPM synthase/homocitrate synthase family. LeuA type 2 subfamily.</text>
</comment>
<comment type="cofactor">
    <cofactor evidence="10">
        <name>Mg(2+)</name>
        <dbReference type="ChEBI" id="CHEBI:18420"/>
    </cofactor>
</comment>
<dbReference type="PROSITE" id="PS00816">
    <property type="entry name" value="AIPM_HOMOCIT_SYNTH_2"/>
    <property type="match status" value="1"/>
</dbReference>
<dbReference type="Gene3D" id="3.20.20.70">
    <property type="entry name" value="Aldolase class I"/>
    <property type="match status" value="1"/>
</dbReference>
<dbReference type="UniPathway" id="UPA00048">
    <property type="reaction ID" value="UER00070"/>
</dbReference>
<evidence type="ECO:0000256" key="7">
    <source>
        <dbReference type="ARBA" id="ARBA00022679"/>
    </source>
</evidence>
<dbReference type="EMBL" id="WPCU01000010">
    <property type="protein sequence ID" value="MVA77531.1"/>
    <property type="molecule type" value="Genomic_DNA"/>
</dbReference>
<feature type="binding site" evidence="10">
    <location>
        <position position="59"/>
    </location>
    <ligand>
        <name>Mg(2+)</name>
        <dbReference type="ChEBI" id="CHEBI:18420"/>
    </ligand>
</feature>
<dbReference type="GO" id="GO:0009098">
    <property type="term" value="P:L-leucine biosynthetic process"/>
    <property type="evidence" value="ECO:0007669"/>
    <property type="project" value="UniProtKB-UniRule"/>
</dbReference>
<dbReference type="GO" id="GO:0000287">
    <property type="term" value="F:magnesium ion binding"/>
    <property type="evidence" value="ECO:0007669"/>
    <property type="project" value="UniProtKB-UniRule"/>
</dbReference>
<sequence>MTIPTTSRSTRPQPRPVQQPSPMPFGRYTAFQPVDVPDRTWPTKKITQAPRWLSTDLRDGNQALIDPMTPARKHRMFEMLVRMGYKEIEVGFPSASQTDFDFVRQLIEQDLLPDDVTISVLTQAREDLIERTVESLVGAHRATVHLYNATAELFRRVVFKMDEAECIALATRGTELVMKYAEEKLAGVEFGYQYSPEIFTQTPTDYAVEVCNAVMSVWQPGPGREIILNLPATVEMSTPNTYADQIEYFSRSIDHREHAVISLHPHNDRGTAVAATELALMAGADRVEGCLFGHGERTGNVDLVTLGMNLFSQGIDPKIDFSDIDEIRRTVEYCTNLPVHPRHPYAGDLVYTAFSGSHQDAIKKGLEDLERKAAEQGVDVHEVAWEAPYLPIDPHDVGRSYEAVIRVNSQSGKGGMAYIMKSEHRLDLPRRLQIEFSRVVQQRSDTEGGEMSADLLWDIFRGEYLEPAGPLVLAEVHTRSGVEVDDQIEARVVDRGTERTVSGEGNGPVSAYVDALSSIGYPVRVLDYTEHALSAGGDALAAAYLECEVGTGEQARVVWGVGIDANITRASLKAVTAAVNRVG</sequence>
<dbReference type="PANTHER" id="PTHR46911">
    <property type="match status" value="1"/>
</dbReference>
<keyword evidence="5 10" id="KW-0432">Leucine biosynthesis</keyword>
<keyword evidence="6 10" id="KW-0028">Amino-acid biosynthesis</keyword>
<evidence type="ECO:0000313" key="14">
    <source>
        <dbReference type="Proteomes" id="UP000435304"/>
    </source>
</evidence>
<comment type="subunit">
    <text evidence="10">Homodimer.</text>
</comment>
<proteinExistence type="inferred from homology"/>
<dbReference type="FunFam" id="3.20.20.70:FF:000045">
    <property type="entry name" value="2-isopropylmalate synthase"/>
    <property type="match status" value="1"/>
</dbReference>
<evidence type="ECO:0000256" key="10">
    <source>
        <dbReference type="HAMAP-Rule" id="MF_00572"/>
    </source>
</evidence>
<dbReference type="InterPro" id="IPR013709">
    <property type="entry name" value="2-isopropylmalate_synth_dimer"/>
</dbReference>
<dbReference type="SUPFAM" id="SSF110921">
    <property type="entry name" value="2-isopropylmalate synthase LeuA, allosteric (dimerisation) domain"/>
    <property type="match status" value="1"/>
</dbReference>
<organism evidence="13 14">
    <name type="scientific">Auraticoccus cholistanensis</name>
    <dbReference type="NCBI Taxonomy" id="2656650"/>
    <lineage>
        <taxon>Bacteria</taxon>
        <taxon>Bacillati</taxon>
        <taxon>Actinomycetota</taxon>
        <taxon>Actinomycetes</taxon>
        <taxon>Propionibacteriales</taxon>
        <taxon>Propionibacteriaceae</taxon>
        <taxon>Auraticoccus</taxon>
    </lineage>
</organism>
<comment type="caution">
    <text evidence="13">The sequence shown here is derived from an EMBL/GenBank/DDBJ whole genome shotgun (WGS) entry which is preliminary data.</text>
</comment>
<keyword evidence="9 10" id="KW-0100">Branched-chain amino acid biosynthesis</keyword>